<feature type="transmembrane region" description="Helical" evidence="11">
    <location>
        <begin position="767"/>
        <end position="786"/>
    </location>
</feature>
<evidence type="ECO:0000256" key="2">
    <source>
        <dbReference type="ARBA" id="ARBA00006000"/>
    </source>
</evidence>
<feature type="transmembrane region" description="Helical" evidence="11">
    <location>
        <begin position="36"/>
        <end position="59"/>
    </location>
</feature>
<keyword evidence="7" id="KW-0460">Magnesium</keyword>
<dbReference type="InterPro" id="IPR023214">
    <property type="entry name" value="HAD_sf"/>
</dbReference>
<feature type="transmembrane region" description="Helical" evidence="11">
    <location>
        <begin position="792"/>
        <end position="809"/>
    </location>
</feature>
<dbReference type="Pfam" id="PF00702">
    <property type="entry name" value="Hydrolase"/>
    <property type="match status" value="1"/>
</dbReference>
<feature type="domain" description="P-type ATPase A" evidence="12">
    <location>
        <begin position="212"/>
        <end position="331"/>
    </location>
</feature>
<keyword evidence="10 11" id="KW-0472">Membrane</keyword>
<dbReference type="Proteomes" id="UP001516464">
    <property type="component" value="Unassembled WGS sequence"/>
</dbReference>
<feature type="transmembrane region" description="Helical" evidence="11">
    <location>
        <begin position="297"/>
        <end position="321"/>
    </location>
</feature>
<keyword evidence="8" id="KW-1278">Translocase</keyword>
<feature type="transmembrane region" description="Helical" evidence="11">
    <location>
        <begin position="944"/>
        <end position="967"/>
    </location>
</feature>
<gene>
    <name evidence="13" type="primary">PDR2</name>
    <name evidence="13" type="ORF">TCON_2165</name>
</gene>
<feature type="transmembrane region" description="Helical" evidence="11">
    <location>
        <begin position="341"/>
        <end position="362"/>
    </location>
</feature>
<organism evidence="13 14">
    <name type="scientific">Astathelohania contejeani</name>
    <dbReference type="NCBI Taxonomy" id="164912"/>
    <lineage>
        <taxon>Eukaryota</taxon>
        <taxon>Fungi</taxon>
        <taxon>Fungi incertae sedis</taxon>
        <taxon>Microsporidia</taxon>
        <taxon>Astathelohaniidae</taxon>
        <taxon>Astathelohania</taxon>
    </lineage>
</organism>
<feature type="transmembrane region" description="Helical" evidence="11">
    <location>
        <begin position="830"/>
        <end position="850"/>
    </location>
</feature>
<reference evidence="13 14" key="1">
    <citation type="submission" date="2019-01" db="EMBL/GenBank/DDBJ databases">
        <title>Genomes sequencing and comparative genomics of infectious freshwater microsporidia, Cucumispora dikerogammari and Thelohania contejeani.</title>
        <authorList>
            <person name="Cormier A."/>
            <person name="Giraud I."/>
            <person name="Wattier R."/>
            <person name="Teixeira M."/>
            <person name="Grandjean F."/>
            <person name="Rigaud T."/>
            <person name="Cordaux R."/>
        </authorList>
    </citation>
    <scope>NUCLEOTIDE SEQUENCE [LARGE SCALE GENOMIC DNA]</scope>
    <source>
        <strain evidence="13">T1</strain>
        <tissue evidence="13">Spores</tissue>
    </source>
</reference>
<dbReference type="PRINTS" id="PR00119">
    <property type="entry name" value="CATATPASE"/>
</dbReference>
<dbReference type="EMBL" id="SBIQ01000212">
    <property type="protein sequence ID" value="KAF7682614.1"/>
    <property type="molecule type" value="Genomic_DNA"/>
</dbReference>
<dbReference type="Gene3D" id="2.70.150.10">
    <property type="entry name" value="Calcium-transporting ATPase, cytoplasmic transduction domain A"/>
    <property type="match status" value="1"/>
</dbReference>
<evidence type="ECO:0000259" key="12">
    <source>
        <dbReference type="Pfam" id="PF00122"/>
    </source>
</evidence>
<keyword evidence="5" id="KW-0547">Nucleotide-binding</keyword>
<keyword evidence="4" id="KW-0479">Metal-binding</keyword>
<keyword evidence="9 11" id="KW-1133">Transmembrane helix</keyword>
<proteinExistence type="inferred from homology"/>
<evidence type="ECO:0000256" key="3">
    <source>
        <dbReference type="ARBA" id="ARBA00022692"/>
    </source>
</evidence>
<protein>
    <submittedName>
        <fullName evidence="13">Manganese-transporting ATPase PDR2</fullName>
    </submittedName>
</protein>
<dbReference type="InterPro" id="IPR036412">
    <property type="entry name" value="HAD-like_sf"/>
</dbReference>
<dbReference type="SFLD" id="SFLDG00002">
    <property type="entry name" value="C1.7:_P-type_atpase_like"/>
    <property type="match status" value="1"/>
</dbReference>
<dbReference type="PANTHER" id="PTHR45630">
    <property type="entry name" value="CATION-TRANSPORTING ATPASE-RELATED"/>
    <property type="match status" value="1"/>
</dbReference>
<dbReference type="PROSITE" id="PS51257">
    <property type="entry name" value="PROKAR_LIPOPROTEIN"/>
    <property type="match status" value="1"/>
</dbReference>
<dbReference type="InterPro" id="IPR023298">
    <property type="entry name" value="ATPase_P-typ_TM_dom_sf"/>
</dbReference>
<evidence type="ECO:0000256" key="4">
    <source>
        <dbReference type="ARBA" id="ARBA00022723"/>
    </source>
</evidence>
<keyword evidence="3 11" id="KW-0812">Transmembrane</keyword>
<dbReference type="SUPFAM" id="SSF81665">
    <property type="entry name" value="Calcium ATPase, transmembrane domain M"/>
    <property type="match status" value="1"/>
</dbReference>
<evidence type="ECO:0000256" key="1">
    <source>
        <dbReference type="ARBA" id="ARBA00004141"/>
    </source>
</evidence>
<dbReference type="InterPro" id="IPR008250">
    <property type="entry name" value="ATPase_P-typ_transduc_dom_A_sf"/>
</dbReference>
<feature type="transmembrane region" description="Helical" evidence="11">
    <location>
        <begin position="905"/>
        <end position="924"/>
    </location>
</feature>
<dbReference type="InterPro" id="IPR001757">
    <property type="entry name" value="P_typ_ATPase"/>
</dbReference>
<dbReference type="Gene3D" id="3.40.1110.10">
    <property type="entry name" value="Calcium-transporting ATPase, cytoplasmic domain N"/>
    <property type="match status" value="1"/>
</dbReference>
<comment type="subcellular location">
    <subcellularLocation>
        <location evidence="1">Membrane</location>
        <topology evidence="1">Multi-pass membrane protein</topology>
    </subcellularLocation>
</comment>
<dbReference type="InterPro" id="IPR059000">
    <property type="entry name" value="ATPase_P-type_domA"/>
</dbReference>
<feature type="transmembrane region" description="Helical" evidence="11">
    <location>
        <begin position="870"/>
        <end position="893"/>
    </location>
</feature>
<comment type="similarity">
    <text evidence="2">Belongs to the cation transport ATPase (P-type) (TC 3.A.3) family. Type V subfamily.</text>
</comment>
<dbReference type="NCBIfam" id="TIGR01494">
    <property type="entry name" value="ATPase_P-type"/>
    <property type="match status" value="3"/>
</dbReference>
<comment type="caution">
    <text evidence="13">The sequence shown here is derived from an EMBL/GenBank/DDBJ whole genome shotgun (WGS) entry which is preliminary data.</text>
</comment>
<feature type="transmembrane region" description="Helical" evidence="11">
    <location>
        <begin position="12"/>
        <end position="30"/>
    </location>
</feature>
<accession>A0ABQ7HWV1</accession>
<dbReference type="Gene3D" id="3.40.50.1000">
    <property type="entry name" value="HAD superfamily/HAD-like"/>
    <property type="match status" value="1"/>
</dbReference>
<dbReference type="PRINTS" id="PR00120">
    <property type="entry name" value="HATPASE"/>
</dbReference>
<dbReference type="InterPro" id="IPR023299">
    <property type="entry name" value="ATPase_P-typ_cyto_dom_N"/>
</dbReference>
<evidence type="ECO:0000256" key="10">
    <source>
        <dbReference type="ARBA" id="ARBA00023136"/>
    </source>
</evidence>
<dbReference type="InterPro" id="IPR018303">
    <property type="entry name" value="ATPase_P-typ_P_site"/>
</dbReference>
<evidence type="ECO:0000256" key="9">
    <source>
        <dbReference type="ARBA" id="ARBA00022989"/>
    </source>
</evidence>
<dbReference type="SFLD" id="SFLDF00027">
    <property type="entry name" value="p-type_atpase"/>
    <property type="match status" value="1"/>
</dbReference>
<dbReference type="Pfam" id="PF00122">
    <property type="entry name" value="E1-E2_ATPase"/>
    <property type="match status" value="1"/>
</dbReference>
<dbReference type="SUPFAM" id="SSF81653">
    <property type="entry name" value="Calcium ATPase, transduction domain A"/>
    <property type="match status" value="1"/>
</dbReference>
<evidence type="ECO:0000256" key="11">
    <source>
        <dbReference type="SAM" id="Phobius"/>
    </source>
</evidence>
<evidence type="ECO:0000313" key="14">
    <source>
        <dbReference type="Proteomes" id="UP001516464"/>
    </source>
</evidence>
<evidence type="ECO:0000256" key="6">
    <source>
        <dbReference type="ARBA" id="ARBA00022840"/>
    </source>
</evidence>
<evidence type="ECO:0000313" key="13">
    <source>
        <dbReference type="EMBL" id="KAF7682614.1"/>
    </source>
</evidence>
<evidence type="ECO:0000256" key="8">
    <source>
        <dbReference type="ARBA" id="ARBA00022967"/>
    </source>
</evidence>
<evidence type="ECO:0000256" key="7">
    <source>
        <dbReference type="ARBA" id="ARBA00022842"/>
    </source>
</evidence>
<dbReference type="PROSITE" id="PS01229">
    <property type="entry name" value="COF_2"/>
    <property type="match status" value="1"/>
</dbReference>
<dbReference type="SUPFAM" id="SSF56784">
    <property type="entry name" value="HAD-like"/>
    <property type="match status" value="1"/>
</dbReference>
<keyword evidence="14" id="KW-1185">Reference proteome</keyword>
<dbReference type="SFLD" id="SFLDS00003">
    <property type="entry name" value="Haloacid_Dehalogenase"/>
    <property type="match status" value="1"/>
</dbReference>
<dbReference type="PROSITE" id="PS00154">
    <property type="entry name" value="ATPASE_E1_E2"/>
    <property type="match status" value="1"/>
</dbReference>
<sequence>MNKFYTTIPFHKRIYLIPTYLSPLIGYFLSSCTTHYFQITVIFTLVIQLLLFLSAQWFITLRRIFTLKSSSPEKAEIVLHEGKEYCTIINNIYEYKKQFYVIEDRKCTLLQADTARPFSYFTQEGRASFLPPSFRSHYPLNTFDITPPSFLTLFKEHAVQPFFVFQMFCGLLWCLDEYIYHSLFSIFMLISFEMGVVFQRLKNIQEFRTMNLKRSHVKLIHSDNTKKDNITDSLYLTPGDIIVLDTPGIQVPCDLLILKGSCAVNEAMLTGESTPFTKEEIPKEDAVFNMAQHHKHVLFGGTTLIVLDGPVTCFVLETGFGTKQGELVRKMMCTDEVIDNTEAYLFIGVLLIFAILASVYTYREGVRIGKSGYKIALEVIMVITNVVPPELPLELTIAVNASLQNLITRGVFCLEPFRIPYAGKIDVCCFDKTGTLTESELSVKRIISENGDTRMIDSLAVCHSLININNVVQGDPIEKSVFEYFNFTLKNHVVKYNDKAYQVLKKYSFTSELRRMSVVGKCDGSVFVAMKGAPEVVKSYLRSIPNEYDNYKKYAIEGYRVIAVGYKSYKKQVSYQRDHVESNLDFLGFVLYECKIKDESVECVNALIKSGHRIVMITGDNVLTSECVAKKLGFYNGVSVEGDDIDKCLMDENDSFDNISVFARANPQHKEQIINKYKKMGLMTLMCGDGTNDVGALKAAHVGVALVDGKFVEKKPSQNIMEDPKISLGDASVAAPFTAKTGSIKSIKDIILLGRSALVTTIQMYKILALNSLITAYSLSVLDALGVRYSDIQLTVSGVLIALAFMFLTRSKPLPDISKERPVGSIFHPYIIFSTILQTIVHISSFYLVIKSVKDITPEIVLEDRFKPSLMNSALFLLSTYQQISTFIVNYIGRPFRESLIENGPLRNSLILISLFVITLILEINPDFNLSMEIVSLGNIRSKLIGVIIGDLILCYIIEWMCFKIFLLNK</sequence>
<dbReference type="InterPro" id="IPR006544">
    <property type="entry name" value="P-type_TPase_V"/>
</dbReference>
<dbReference type="SUPFAM" id="SSF81660">
    <property type="entry name" value="Metal cation-transporting ATPase, ATP-binding domain N"/>
    <property type="match status" value="1"/>
</dbReference>
<dbReference type="InterPro" id="IPR044492">
    <property type="entry name" value="P_typ_ATPase_HD_dom"/>
</dbReference>
<name>A0ABQ7HWV1_9MICR</name>
<evidence type="ECO:0000256" key="5">
    <source>
        <dbReference type="ARBA" id="ARBA00022741"/>
    </source>
</evidence>
<keyword evidence="6" id="KW-0067">ATP-binding</keyword>